<proteinExistence type="inferred from homology"/>
<sequence length="182" mass="21062">MPIYTRTGDKGQTSLFNKTRVPKFHVRVEAYGTVDELNSVIGVVLSSKYKVLSIKKELVRIQSDLLDIGSRLANPDPKYSILNTQYFPRRVKEFEDFIDEMTAQMPVLKNFILPGGGKTGAVLQFARTVSRRAERRVVELANRESIDSNIIMYMNRLSDLLFTMSRFVNFKEKQKETIWFKK</sequence>
<dbReference type="Gene3D" id="1.20.1200.10">
    <property type="entry name" value="Cobalamin adenosyltransferase-like"/>
    <property type="match status" value="1"/>
</dbReference>
<dbReference type="InterPro" id="IPR036451">
    <property type="entry name" value="CblAdoTrfase-like_sf"/>
</dbReference>
<keyword evidence="5 6" id="KW-0067">ATP-binding</keyword>
<evidence type="ECO:0000256" key="1">
    <source>
        <dbReference type="ARBA" id="ARBA00007487"/>
    </source>
</evidence>
<evidence type="ECO:0000256" key="3">
    <source>
        <dbReference type="ARBA" id="ARBA00022679"/>
    </source>
</evidence>
<dbReference type="GO" id="GO:0009236">
    <property type="term" value="P:cobalamin biosynthetic process"/>
    <property type="evidence" value="ECO:0007669"/>
    <property type="project" value="UniProtKB-UniRule"/>
</dbReference>
<dbReference type="GO" id="GO:0008817">
    <property type="term" value="F:corrinoid adenosyltransferase activity"/>
    <property type="evidence" value="ECO:0007669"/>
    <property type="project" value="UniProtKB-UniRule"/>
</dbReference>
<comment type="caution">
    <text evidence="8">The sequence shown here is derived from an EMBL/GenBank/DDBJ whole genome shotgun (WGS) entry which is preliminary data.</text>
</comment>
<accession>A0A1F5Z2U6</accession>
<keyword evidence="4 6" id="KW-0547">Nucleotide-binding</keyword>
<evidence type="ECO:0000313" key="8">
    <source>
        <dbReference type="EMBL" id="OGG06736.1"/>
    </source>
</evidence>
<dbReference type="UniPathway" id="UPA00148">
    <property type="reaction ID" value="UER00233"/>
</dbReference>
<dbReference type="SUPFAM" id="SSF89028">
    <property type="entry name" value="Cobalamin adenosyltransferase-like"/>
    <property type="match status" value="1"/>
</dbReference>
<dbReference type="GO" id="GO:0005524">
    <property type="term" value="F:ATP binding"/>
    <property type="evidence" value="ECO:0007669"/>
    <property type="project" value="UniProtKB-UniRule"/>
</dbReference>
<evidence type="ECO:0000256" key="6">
    <source>
        <dbReference type="RuleBase" id="RU366026"/>
    </source>
</evidence>
<dbReference type="NCBIfam" id="TIGR00636">
    <property type="entry name" value="PduO_Nterm"/>
    <property type="match status" value="1"/>
</dbReference>
<comment type="catalytic activity">
    <reaction evidence="6">
        <text>2 cob(II)yrinate a,c diamide + reduced [electron-transfer flavoprotein] + 2 ATP = 2 adenosylcob(III)yrinate a,c-diamide + 2 triphosphate + oxidized [electron-transfer flavoprotein] + 3 H(+)</text>
        <dbReference type="Rhea" id="RHEA:11528"/>
        <dbReference type="Rhea" id="RHEA-COMP:10685"/>
        <dbReference type="Rhea" id="RHEA-COMP:10686"/>
        <dbReference type="ChEBI" id="CHEBI:15378"/>
        <dbReference type="ChEBI" id="CHEBI:18036"/>
        <dbReference type="ChEBI" id="CHEBI:30616"/>
        <dbReference type="ChEBI" id="CHEBI:57692"/>
        <dbReference type="ChEBI" id="CHEBI:58307"/>
        <dbReference type="ChEBI" id="CHEBI:58503"/>
        <dbReference type="ChEBI" id="CHEBI:58537"/>
        <dbReference type="EC" id="2.5.1.17"/>
    </reaction>
</comment>
<keyword evidence="6" id="KW-0169">Cobalamin biosynthesis</keyword>
<protein>
    <recommendedName>
        <fullName evidence="6">Corrinoid adenosyltransferase</fullName>
        <ecNumber evidence="6">2.5.1.17</ecNumber>
    </recommendedName>
    <alternativeName>
        <fullName evidence="6">Cob(II)alamin adenosyltransferase</fullName>
    </alternativeName>
    <alternativeName>
        <fullName evidence="6">Cob(II)yrinic acid a,c-diamide adenosyltransferase</fullName>
    </alternativeName>
    <alternativeName>
        <fullName evidence="6">Cobinamide/cobalamin adenosyltransferase</fullName>
    </alternativeName>
</protein>
<comment type="similarity">
    <text evidence="1 6">Belongs to the Cob(I)alamin adenosyltransferase family.</text>
</comment>
<dbReference type="FunFam" id="1.20.1200.10:FF:000001">
    <property type="entry name" value="Cob(I)yrinic acid a,c-diamide adenosyltransferase"/>
    <property type="match status" value="1"/>
</dbReference>
<dbReference type="AlphaFoldDB" id="A0A1F5Z2U6"/>
<dbReference type="InterPro" id="IPR029499">
    <property type="entry name" value="PduO-typ"/>
</dbReference>
<comment type="pathway">
    <text evidence="6">Cofactor biosynthesis; adenosylcobalamin biosynthesis; adenosylcobalamin from cob(II)yrinate a,c-diamide: step 2/7.</text>
</comment>
<reference evidence="8 9" key="1">
    <citation type="journal article" date="2016" name="Nat. Commun.">
        <title>Thousands of microbial genomes shed light on interconnected biogeochemical processes in an aquifer system.</title>
        <authorList>
            <person name="Anantharaman K."/>
            <person name="Brown C.T."/>
            <person name="Hug L.A."/>
            <person name="Sharon I."/>
            <person name="Castelle C.J."/>
            <person name="Probst A.J."/>
            <person name="Thomas B.C."/>
            <person name="Singh A."/>
            <person name="Wilkins M.J."/>
            <person name="Karaoz U."/>
            <person name="Brodie E.L."/>
            <person name="Williams K.H."/>
            <person name="Hubbard S.S."/>
            <person name="Banfield J.F."/>
        </authorList>
    </citation>
    <scope>NUCLEOTIDE SEQUENCE [LARGE SCALE GENOMIC DNA]</scope>
</reference>
<keyword evidence="3 6" id="KW-0808">Transferase</keyword>
<evidence type="ECO:0000259" key="7">
    <source>
        <dbReference type="Pfam" id="PF01923"/>
    </source>
</evidence>
<name>A0A1F5Z2U6_9BACT</name>
<dbReference type="PANTHER" id="PTHR12213">
    <property type="entry name" value="CORRINOID ADENOSYLTRANSFERASE"/>
    <property type="match status" value="1"/>
</dbReference>
<dbReference type="EC" id="2.5.1.17" evidence="6"/>
<organism evidence="8 9">
    <name type="scientific">Candidatus Gottesmanbacteria bacterium RIFCSPHIGHO2_01_FULL_42_12</name>
    <dbReference type="NCBI Taxonomy" id="1798377"/>
    <lineage>
        <taxon>Bacteria</taxon>
        <taxon>Candidatus Gottesmaniibacteriota</taxon>
    </lineage>
</organism>
<evidence type="ECO:0000256" key="2">
    <source>
        <dbReference type="ARBA" id="ARBA00011233"/>
    </source>
</evidence>
<dbReference type="Proteomes" id="UP000178681">
    <property type="component" value="Unassembled WGS sequence"/>
</dbReference>
<evidence type="ECO:0000256" key="4">
    <source>
        <dbReference type="ARBA" id="ARBA00022741"/>
    </source>
</evidence>
<feature type="domain" description="Cobalamin adenosyltransferase-like" evidence="7">
    <location>
        <begin position="3"/>
        <end position="167"/>
    </location>
</feature>
<dbReference type="Pfam" id="PF01923">
    <property type="entry name" value="Cob_adeno_trans"/>
    <property type="match status" value="1"/>
</dbReference>
<dbReference type="PANTHER" id="PTHR12213:SF0">
    <property type="entry name" value="CORRINOID ADENOSYLTRANSFERASE MMAB"/>
    <property type="match status" value="1"/>
</dbReference>
<comment type="subunit">
    <text evidence="2">Homotrimer.</text>
</comment>
<evidence type="ECO:0000256" key="5">
    <source>
        <dbReference type="ARBA" id="ARBA00022840"/>
    </source>
</evidence>
<dbReference type="InterPro" id="IPR016030">
    <property type="entry name" value="CblAdoTrfase-like"/>
</dbReference>
<dbReference type="EMBL" id="MFJG01000022">
    <property type="protein sequence ID" value="OGG06736.1"/>
    <property type="molecule type" value="Genomic_DNA"/>
</dbReference>
<evidence type="ECO:0000313" key="9">
    <source>
        <dbReference type="Proteomes" id="UP000178681"/>
    </source>
</evidence>
<gene>
    <name evidence="8" type="ORF">A2872_00290</name>
</gene>
<comment type="catalytic activity">
    <reaction evidence="6">
        <text>2 cob(II)alamin + reduced [electron-transfer flavoprotein] + 2 ATP = 2 adenosylcob(III)alamin + 2 triphosphate + oxidized [electron-transfer flavoprotein] + 3 H(+)</text>
        <dbReference type="Rhea" id="RHEA:28671"/>
        <dbReference type="Rhea" id="RHEA-COMP:10685"/>
        <dbReference type="Rhea" id="RHEA-COMP:10686"/>
        <dbReference type="ChEBI" id="CHEBI:15378"/>
        <dbReference type="ChEBI" id="CHEBI:16304"/>
        <dbReference type="ChEBI" id="CHEBI:18036"/>
        <dbReference type="ChEBI" id="CHEBI:18408"/>
        <dbReference type="ChEBI" id="CHEBI:30616"/>
        <dbReference type="ChEBI" id="CHEBI:57692"/>
        <dbReference type="ChEBI" id="CHEBI:58307"/>
        <dbReference type="EC" id="2.5.1.17"/>
    </reaction>
</comment>